<accession>A0A923L4U1</accession>
<dbReference type="EMBL" id="JACOOL010000004">
    <property type="protein sequence ID" value="MBC5636495.1"/>
    <property type="molecule type" value="Genomic_DNA"/>
</dbReference>
<dbReference type="InterPro" id="IPR050680">
    <property type="entry name" value="YpeA/RimI_acetyltransf"/>
</dbReference>
<keyword evidence="5" id="KW-1185">Reference proteome</keyword>
<dbReference type="RefSeq" id="WP_186869207.1">
    <property type="nucleotide sequence ID" value="NZ_JACOOL010000004.1"/>
</dbReference>
<proteinExistence type="predicted"/>
<feature type="domain" description="N-acetyltransferase" evidence="3">
    <location>
        <begin position="1"/>
        <end position="163"/>
    </location>
</feature>
<evidence type="ECO:0000313" key="5">
    <source>
        <dbReference type="Proteomes" id="UP000637359"/>
    </source>
</evidence>
<dbReference type="InterPro" id="IPR016181">
    <property type="entry name" value="Acyl_CoA_acyltransferase"/>
</dbReference>
<evidence type="ECO:0000259" key="3">
    <source>
        <dbReference type="PROSITE" id="PS51186"/>
    </source>
</evidence>
<sequence>MIRLLEPADAKLYAELRLEALQENPEAFSASFEEEKDRPIQHYEERFQQKHYNFGAFDEGKLVGVVSLVPETKLKLKHKANIFAVYVTPSHRGKGVGKALLEAAINQAKQIEGITRINIAVVSVNHEAKALYKRLGFETFGIEEKALKVKNVYLDEEYMVLTL</sequence>
<gene>
    <name evidence="4" type="ORF">H8S33_06620</name>
</gene>
<dbReference type="PROSITE" id="PS51186">
    <property type="entry name" value="GNAT"/>
    <property type="match status" value="1"/>
</dbReference>
<reference evidence="4" key="1">
    <citation type="submission" date="2020-08" db="EMBL/GenBank/DDBJ databases">
        <title>Genome public.</title>
        <authorList>
            <person name="Liu C."/>
            <person name="Sun Q."/>
        </authorList>
    </citation>
    <scope>NUCLEOTIDE SEQUENCE</scope>
    <source>
        <strain evidence="4">BX22</strain>
    </source>
</reference>
<keyword evidence="1" id="KW-0808">Transferase</keyword>
<dbReference type="Gene3D" id="3.40.630.30">
    <property type="match status" value="1"/>
</dbReference>
<dbReference type="Pfam" id="PF00583">
    <property type="entry name" value="Acetyltransf_1"/>
    <property type="match status" value="1"/>
</dbReference>
<name>A0A923L4U1_9BACI</name>
<dbReference type="PANTHER" id="PTHR43420">
    <property type="entry name" value="ACETYLTRANSFERASE"/>
    <property type="match status" value="1"/>
</dbReference>
<comment type="caution">
    <text evidence="4">The sequence shown here is derived from an EMBL/GenBank/DDBJ whole genome shotgun (WGS) entry which is preliminary data.</text>
</comment>
<evidence type="ECO:0000313" key="4">
    <source>
        <dbReference type="EMBL" id="MBC5636495.1"/>
    </source>
</evidence>
<dbReference type="SUPFAM" id="SSF55729">
    <property type="entry name" value="Acyl-CoA N-acyltransferases (Nat)"/>
    <property type="match status" value="1"/>
</dbReference>
<dbReference type="CDD" id="cd04301">
    <property type="entry name" value="NAT_SF"/>
    <property type="match status" value="1"/>
</dbReference>
<protein>
    <submittedName>
        <fullName evidence="4">GNAT family N-acetyltransferase</fullName>
    </submittedName>
</protein>
<dbReference type="GO" id="GO:0016747">
    <property type="term" value="F:acyltransferase activity, transferring groups other than amino-acyl groups"/>
    <property type="evidence" value="ECO:0007669"/>
    <property type="project" value="InterPro"/>
</dbReference>
<evidence type="ECO:0000256" key="2">
    <source>
        <dbReference type="ARBA" id="ARBA00023315"/>
    </source>
</evidence>
<evidence type="ECO:0000256" key="1">
    <source>
        <dbReference type="ARBA" id="ARBA00022679"/>
    </source>
</evidence>
<dbReference type="AlphaFoldDB" id="A0A923L4U1"/>
<keyword evidence="2" id="KW-0012">Acyltransferase</keyword>
<dbReference type="PANTHER" id="PTHR43420:SF47">
    <property type="entry name" value="N-ACETYLTRANSFERASE DOMAIN-CONTAINING PROTEIN"/>
    <property type="match status" value="1"/>
</dbReference>
<organism evidence="4 5">
    <name type="scientific">Ornithinibacillus hominis</name>
    <dbReference type="NCBI Taxonomy" id="2763055"/>
    <lineage>
        <taxon>Bacteria</taxon>
        <taxon>Bacillati</taxon>
        <taxon>Bacillota</taxon>
        <taxon>Bacilli</taxon>
        <taxon>Bacillales</taxon>
        <taxon>Bacillaceae</taxon>
        <taxon>Ornithinibacillus</taxon>
    </lineage>
</organism>
<dbReference type="Proteomes" id="UP000637359">
    <property type="component" value="Unassembled WGS sequence"/>
</dbReference>
<dbReference type="InterPro" id="IPR000182">
    <property type="entry name" value="GNAT_dom"/>
</dbReference>